<feature type="region of interest" description="Disordered" evidence="1">
    <location>
        <begin position="14"/>
        <end position="70"/>
    </location>
</feature>
<reference evidence="2" key="1">
    <citation type="submission" date="2023-10" db="EMBL/GenBank/DDBJ databases">
        <authorList>
            <person name="Chen Y."/>
            <person name="Shah S."/>
            <person name="Dougan E. K."/>
            <person name="Thang M."/>
            <person name="Chan C."/>
        </authorList>
    </citation>
    <scope>NUCLEOTIDE SEQUENCE [LARGE SCALE GENOMIC DNA]</scope>
</reference>
<dbReference type="EMBL" id="CAUYUJ010014953">
    <property type="protein sequence ID" value="CAK0848147.1"/>
    <property type="molecule type" value="Genomic_DNA"/>
</dbReference>
<evidence type="ECO:0000256" key="1">
    <source>
        <dbReference type="SAM" id="MobiDB-lite"/>
    </source>
</evidence>
<dbReference type="Proteomes" id="UP001189429">
    <property type="component" value="Unassembled WGS sequence"/>
</dbReference>
<organism evidence="2 3">
    <name type="scientific">Prorocentrum cordatum</name>
    <dbReference type="NCBI Taxonomy" id="2364126"/>
    <lineage>
        <taxon>Eukaryota</taxon>
        <taxon>Sar</taxon>
        <taxon>Alveolata</taxon>
        <taxon>Dinophyceae</taxon>
        <taxon>Prorocentrales</taxon>
        <taxon>Prorocentraceae</taxon>
        <taxon>Prorocentrum</taxon>
    </lineage>
</organism>
<feature type="region of interest" description="Disordered" evidence="1">
    <location>
        <begin position="117"/>
        <end position="145"/>
    </location>
</feature>
<sequence>MQDVAALTRQLGDLFGRGGLKPRAMKSSGGDDPLAPQVMKMLEKSVNKQKKKDKKKGGAPSADPGAEVQNAARAAWEAAQGRCSQLLGEEVWEGLGWHRGLFAFSYVRLGVERRDAGTSAEAGSGGGEGEGAAPPRGAMPPPLSSEAFSEAMRGFRTMLDAQGPVLADLVDPAEWRAAADGPHQDQTARMHYHGIYTSTHLRALKYLAELSYWRWKHAGQSGEHARLSALINRKFVHVVRHLMPGAGWTADVEYDRIVEMEAQLSCSDFSAGLGAGPAPKAKKAP</sequence>
<accession>A0ABN9TSH0</accession>
<proteinExistence type="predicted"/>
<feature type="compositionally biased region" description="Basic residues" evidence="1">
    <location>
        <begin position="47"/>
        <end position="57"/>
    </location>
</feature>
<evidence type="ECO:0000313" key="2">
    <source>
        <dbReference type="EMBL" id="CAK0848147.1"/>
    </source>
</evidence>
<name>A0ABN9TSH0_9DINO</name>
<gene>
    <name evidence="2" type="ORF">PCOR1329_LOCUS41164</name>
</gene>
<protein>
    <submittedName>
        <fullName evidence="2">Uncharacterized protein</fullName>
    </submittedName>
</protein>
<evidence type="ECO:0000313" key="3">
    <source>
        <dbReference type="Proteomes" id="UP001189429"/>
    </source>
</evidence>
<keyword evidence="3" id="KW-1185">Reference proteome</keyword>
<comment type="caution">
    <text evidence="2">The sequence shown here is derived from an EMBL/GenBank/DDBJ whole genome shotgun (WGS) entry which is preliminary data.</text>
</comment>